<dbReference type="AlphaFoldDB" id="A0AAD4SHH7"/>
<dbReference type="EMBL" id="JAJJMB010010800">
    <property type="protein sequence ID" value="KAI3906228.1"/>
    <property type="molecule type" value="Genomic_DNA"/>
</dbReference>
<feature type="compositionally biased region" description="Low complexity" evidence="6">
    <location>
        <begin position="17"/>
        <end position="30"/>
    </location>
</feature>
<organism evidence="7 8">
    <name type="scientific">Papaver atlanticum</name>
    <dbReference type="NCBI Taxonomy" id="357466"/>
    <lineage>
        <taxon>Eukaryota</taxon>
        <taxon>Viridiplantae</taxon>
        <taxon>Streptophyta</taxon>
        <taxon>Embryophyta</taxon>
        <taxon>Tracheophyta</taxon>
        <taxon>Spermatophyta</taxon>
        <taxon>Magnoliopsida</taxon>
        <taxon>Ranunculales</taxon>
        <taxon>Papaveraceae</taxon>
        <taxon>Papaveroideae</taxon>
        <taxon>Papaver</taxon>
    </lineage>
</organism>
<feature type="compositionally biased region" description="Polar residues" evidence="6">
    <location>
        <begin position="37"/>
        <end position="46"/>
    </location>
</feature>
<keyword evidence="8" id="KW-1185">Reference proteome</keyword>
<evidence type="ECO:0000256" key="4">
    <source>
        <dbReference type="ARBA" id="ARBA00023054"/>
    </source>
</evidence>
<evidence type="ECO:0000256" key="1">
    <source>
        <dbReference type="ARBA" id="ARBA00004123"/>
    </source>
</evidence>
<accession>A0AAD4SHH7</accession>
<proteinExistence type="predicted"/>
<keyword evidence="4" id="KW-0175">Coiled coil</keyword>
<dbReference type="PANTHER" id="PTHR36326">
    <property type="entry name" value="PROTEIN POLLENLESS 3-LIKE 2"/>
    <property type="match status" value="1"/>
</dbReference>
<protein>
    <submittedName>
        <fullName evidence="7">Uncharacterized protein</fullName>
    </submittedName>
</protein>
<evidence type="ECO:0000256" key="3">
    <source>
        <dbReference type="ARBA" id="ARBA00022803"/>
    </source>
</evidence>
<evidence type="ECO:0000313" key="7">
    <source>
        <dbReference type="EMBL" id="KAI3906228.1"/>
    </source>
</evidence>
<dbReference type="GO" id="GO:0005634">
    <property type="term" value="C:nucleus"/>
    <property type="evidence" value="ECO:0007669"/>
    <property type="project" value="UniProtKB-SubCell"/>
</dbReference>
<keyword evidence="5" id="KW-0539">Nucleus</keyword>
<feature type="region of interest" description="Disordered" evidence="6">
    <location>
        <begin position="378"/>
        <end position="428"/>
    </location>
</feature>
<evidence type="ECO:0000256" key="6">
    <source>
        <dbReference type="SAM" id="MobiDB-lite"/>
    </source>
</evidence>
<evidence type="ECO:0000256" key="5">
    <source>
        <dbReference type="ARBA" id="ARBA00023242"/>
    </source>
</evidence>
<comment type="caution">
    <text evidence="7">The sequence shown here is derived from an EMBL/GenBank/DDBJ whole genome shotgun (WGS) entry which is preliminary data.</text>
</comment>
<reference evidence="7" key="1">
    <citation type="submission" date="2022-04" db="EMBL/GenBank/DDBJ databases">
        <title>A functionally conserved STORR gene fusion in Papaver species that diverged 16.8 million years ago.</title>
        <authorList>
            <person name="Catania T."/>
        </authorList>
    </citation>
    <scope>NUCLEOTIDE SEQUENCE</scope>
    <source>
        <strain evidence="7">S-188037</strain>
    </source>
</reference>
<gene>
    <name evidence="7" type="ORF">MKW98_021761</name>
</gene>
<keyword evidence="3" id="KW-0802">TPR repeat</keyword>
<dbReference type="InterPro" id="IPR044961">
    <property type="entry name" value="MS5/SDI1"/>
</dbReference>
<dbReference type="PANTHER" id="PTHR36326:SF4">
    <property type="entry name" value="PROTEIN POLLENLESS 3-LIKE 1"/>
    <property type="match status" value="1"/>
</dbReference>
<sequence length="776" mass="88201">MKIDFKGFSPVTPQRVKSSPSTPLKPTPFSSERKKTISSLTASSHSPCNKIPTGDSPYFKMIEKDASKDVMMKQHNRADEFIEVIKLFRNLCSQQAQESLDNVLIDLYKLLQHKLQMVEDGLTYGGQRTKIARAQGKKYLCSIEHEKSRKALLIEPDKNKHCNLAICLMHKGRITEAKSLLLTVEQPSVAESELADSYVNSFGRATEMVSELESGPVLKPPDYNLNPVATCHQLPSVNDIEDNLHRKLEAVGINGEFRKPAARHCLYFDQKQEQEPSVQHYLYSNTHECAGNPSICSGDDGFGGNSREEDLNEEDFSGTEVHFPYDMDRFGEILRKEQDYAASVTAGADKKRGTVVIVYPHGKKAYIATDSRLTITDEKKEDNSDKEKEDNSFKEDEENENRLDKEIEKKRFKEDEGKQRTDTEKVETRLEEKDVADDDKKCKICYKQAYLDLRRNIEEVGEKVLTCERFGVALAGNYSLGHPICTSLIEKWREGEKVSDCSWLETLEKHCEKDKDTDFVLVTRSDVRGRDGLEIKHVAHEGTYPVDRQWLCIGSGGNLARKLLLENIFRPNNSSEIVEFLKDAVYKVAEKEETVGGIVVVAEMEIENTSKKLVTNFFRFPSIKTAWPLSIRSDGIRLPKSSIMAIAEKVKLIDLDIVKQIISRELDVKVVGQNLVRVRIYTDGIGPSFYKTTEYMESKDGDFSGYSLYLSYDQNLDEFVIGPQEDSCNEDLFEDFSDSSVDNKVSSVDEFERLCQLINGREYIFWDNESAVFVIC</sequence>
<feature type="region of interest" description="Disordered" evidence="6">
    <location>
        <begin position="1"/>
        <end position="46"/>
    </location>
</feature>
<evidence type="ECO:0000313" key="8">
    <source>
        <dbReference type="Proteomes" id="UP001202328"/>
    </source>
</evidence>
<keyword evidence="2" id="KW-0677">Repeat</keyword>
<dbReference type="Proteomes" id="UP001202328">
    <property type="component" value="Unassembled WGS sequence"/>
</dbReference>
<name>A0AAD4SHH7_9MAGN</name>
<comment type="subcellular location">
    <subcellularLocation>
        <location evidence="1">Nucleus</location>
    </subcellularLocation>
</comment>
<evidence type="ECO:0000256" key="2">
    <source>
        <dbReference type="ARBA" id="ARBA00022737"/>
    </source>
</evidence>